<dbReference type="PANTHER" id="PTHR30337">
    <property type="entry name" value="COMPONENT OF ATP-DEPENDENT DSDNA EXONUCLEASE"/>
    <property type="match status" value="1"/>
</dbReference>
<dbReference type="AlphaFoldDB" id="A0A7W0HJT0"/>
<reference evidence="3 4" key="1">
    <citation type="submission" date="2020-07" db="EMBL/GenBank/DDBJ databases">
        <title>Genomic Encyclopedia of Type Strains, Phase IV (KMG-IV): sequencing the most valuable type-strain genomes for metagenomic binning, comparative biology and taxonomic classification.</title>
        <authorList>
            <person name="Goeker M."/>
        </authorList>
    </citation>
    <scope>NUCLEOTIDE SEQUENCE [LARGE SCALE GENOMIC DNA]</scope>
    <source>
        <strain evidence="3 4">DSM 17721</strain>
    </source>
</reference>
<dbReference type="PANTHER" id="PTHR30337:SF7">
    <property type="entry name" value="PHOSPHOESTERASE"/>
    <property type="match status" value="1"/>
</dbReference>
<dbReference type="EMBL" id="JACDUS010000002">
    <property type="protein sequence ID" value="MBA2880564.1"/>
    <property type="molecule type" value="Genomic_DNA"/>
</dbReference>
<dbReference type="InterPro" id="IPR041796">
    <property type="entry name" value="Mre11_N"/>
</dbReference>
<keyword evidence="4" id="KW-1185">Reference proteome</keyword>
<feature type="domain" description="Calcineurin-like phosphoesterase" evidence="2">
    <location>
        <begin position="3"/>
        <end position="197"/>
    </location>
</feature>
<dbReference type="InterPro" id="IPR029052">
    <property type="entry name" value="Metallo-depent_PP-like"/>
</dbReference>
<evidence type="ECO:0000256" key="1">
    <source>
        <dbReference type="ARBA" id="ARBA00022801"/>
    </source>
</evidence>
<evidence type="ECO:0000313" key="3">
    <source>
        <dbReference type="EMBL" id="MBA2880564.1"/>
    </source>
</evidence>
<organism evidence="3 4">
    <name type="scientific">Desulfosalsimonas propionicica</name>
    <dbReference type="NCBI Taxonomy" id="332175"/>
    <lineage>
        <taxon>Bacteria</taxon>
        <taxon>Pseudomonadati</taxon>
        <taxon>Thermodesulfobacteriota</taxon>
        <taxon>Desulfobacteria</taxon>
        <taxon>Desulfobacterales</taxon>
        <taxon>Desulfosalsimonadaceae</taxon>
        <taxon>Desulfosalsimonas</taxon>
    </lineage>
</organism>
<comment type="caution">
    <text evidence="3">The sequence shown here is derived from an EMBL/GenBank/DDBJ whole genome shotgun (WGS) entry which is preliminary data.</text>
</comment>
<dbReference type="RefSeq" id="WP_181550237.1">
    <property type="nucleotide sequence ID" value="NZ_JACDUS010000002.1"/>
</dbReference>
<accession>A0A7W0HJT0</accession>
<protein>
    <submittedName>
        <fullName evidence="3">DNA repair exonuclease SbcCD nuclease subunit</fullName>
    </submittedName>
</protein>
<dbReference type="SUPFAM" id="SSF56300">
    <property type="entry name" value="Metallo-dependent phosphatases"/>
    <property type="match status" value="1"/>
</dbReference>
<name>A0A7W0HJT0_9BACT</name>
<dbReference type="Pfam" id="PF00149">
    <property type="entry name" value="Metallophos"/>
    <property type="match status" value="1"/>
</dbReference>
<dbReference type="InterPro" id="IPR004843">
    <property type="entry name" value="Calcineurin-like_PHP"/>
</dbReference>
<gene>
    <name evidence="3" type="ORF">HNR65_000882</name>
</gene>
<proteinExistence type="predicted"/>
<dbReference type="CDD" id="cd00840">
    <property type="entry name" value="MPP_Mre11_N"/>
    <property type="match status" value="1"/>
</dbReference>
<dbReference type="Proteomes" id="UP000525298">
    <property type="component" value="Unassembled WGS sequence"/>
</dbReference>
<dbReference type="InterPro" id="IPR050535">
    <property type="entry name" value="DNA_Repair-Maintenance_Comp"/>
</dbReference>
<keyword evidence="3" id="KW-0269">Exonuclease</keyword>
<sequence length="420" mass="46090">MFTFIHAADIHLDSPMHKLEAYDGAPVEEFRLSTRRAFENLVELALGQQVSFILISGDLYDGDWKDYNTGLYFINQMVRLQKAGIRVFVTAGNHDAASTITRSLRMPDNVTLFAANRAETATMDDPAVAIHGRSFAAPAEKNDLSADYPASLPGRFNIGMLHTCATGRPGHEAYAPCSPARLAQTGYQYWALGHVHDHEVLNRDPFIVFPGNTQGRHIREAGPKGCVLVTVTDSTDIDLAFTPTDVVRWCLISVDAGGSHDAREVISAFAGQLETVISENNAMPLAVRVEIIGETKAAGELAADPERWTGEIRAAAIETGAGRVWVEKVRFFCRLPADVDHPPSGGAMEELVSLFEDLAHDPEARTALGSELSDFCRKLPIELRQDPDGIKCDDPDWIKELLDQIRPELVGRLMGKGERS</sequence>
<dbReference type="GO" id="GO:0004527">
    <property type="term" value="F:exonuclease activity"/>
    <property type="evidence" value="ECO:0007669"/>
    <property type="project" value="UniProtKB-KW"/>
</dbReference>
<evidence type="ECO:0000259" key="2">
    <source>
        <dbReference type="Pfam" id="PF00149"/>
    </source>
</evidence>
<keyword evidence="1" id="KW-0378">Hydrolase</keyword>
<dbReference type="PIRSF" id="PIRSF033091">
    <property type="entry name" value="Pesterase_YhaO"/>
    <property type="match status" value="1"/>
</dbReference>
<evidence type="ECO:0000313" key="4">
    <source>
        <dbReference type="Proteomes" id="UP000525298"/>
    </source>
</evidence>
<keyword evidence="3" id="KW-0540">Nuclease</keyword>
<dbReference type="InterPro" id="IPR014576">
    <property type="entry name" value="Pesterase_YhaO"/>
</dbReference>
<dbReference type="Gene3D" id="3.60.21.10">
    <property type="match status" value="1"/>
</dbReference>